<geneLocation type="plasmid" evidence="4 5">
    <name>p4</name>
</geneLocation>
<dbReference type="PANTHER" id="PTHR30157">
    <property type="entry name" value="FERRIC REDUCTASE, NADPH-DEPENDENT"/>
    <property type="match status" value="1"/>
</dbReference>
<sequence length="376" mass="40946">MPRFSCDTAIPQDRLPGTPAAAADWLVAASEPYGLTFTRDGNRRTTDGPFGRLTLTVGTDALRLRTESDDRGLLERFRGSVTEQLLGLLGEDAAIVWTGDVETGALFADFREIRVAAVRDLTPRLRRITFRGWDLGRFATSDNLHVRLYLPPPGLAVPSWPRPGPDGRPVLPEPERRPAVRYYTLRRVDADAGELDIDVVLHEDNRHDGGHDDGHSGEAPGADFARRARPGDLCGMSGPYGLGVSPASWYLLAGDETALPAIARILEELPDDARGTALIEVEDAADELPLQAPAGIAVRWLHRRNADAASPLVEAVRALTLPADSATLFAWVACEFDDLARLREHLRGCGIDRDRMLAIAYWRRTPPGASAKGTSA</sequence>
<keyword evidence="4" id="KW-0614">Plasmid</keyword>
<dbReference type="InterPro" id="IPR039374">
    <property type="entry name" value="SIP_fam"/>
</dbReference>
<accession>A0A4D8PZ82</accession>
<dbReference type="RefSeq" id="WP_137118612.1">
    <property type="nucleotide sequence ID" value="NZ_CP032325.1"/>
</dbReference>
<evidence type="ECO:0000259" key="3">
    <source>
        <dbReference type="PROSITE" id="PS51384"/>
    </source>
</evidence>
<evidence type="ECO:0000256" key="1">
    <source>
        <dbReference type="ARBA" id="ARBA00035644"/>
    </source>
</evidence>
<evidence type="ECO:0000313" key="4">
    <source>
        <dbReference type="EMBL" id="QCN99869.1"/>
    </source>
</evidence>
<evidence type="ECO:0000313" key="5">
    <source>
        <dbReference type="Proteomes" id="UP000298595"/>
    </source>
</evidence>
<name>A0A4D8PZ82_9PROT</name>
<dbReference type="InterPro" id="IPR017938">
    <property type="entry name" value="Riboflavin_synthase-like_b-brl"/>
</dbReference>
<comment type="similarity">
    <text evidence="1">Belongs to the SIP oxidoreductase family.</text>
</comment>
<dbReference type="InterPro" id="IPR013113">
    <property type="entry name" value="SIP_FAD-bd"/>
</dbReference>
<dbReference type="CDD" id="cd06193">
    <property type="entry name" value="siderophore_interacting"/>
    <property type="match status" value="1"/>
</dbReference>
<dbReference type="SUPFAM" id="SSF63380">
    <property type="entry name" value="Riboflavin synthase domain-like"/>
    <property type="match status" value="1"/>
</dbReference>
<dbReference type="GO" id="GO:0016491">
    <property type="term" value="F:oxidoreductase activity"/>
    <property type="evidence" value="ECO:0007669"/>
    <property type="project" value="InterPro"/>
</dbReference>
<dbReference type="InterPro" id="IPR017927">
    <property type="entry name" value="FAD-bd_FR_type"/>
</dbReference>
<dbReference type="InterPro" id="IPR039261">
    <property type="entry name" value="FNR_nucleotide-bd"/>
</dbReference>
<organism evidence="4 5">
    <name type="scientific">Azospirillum argentinense</name>
    <dbReference type="NCBI Taxonomy" id="2970906"/>
    <lineage>
        <taxon>Bacteria</taxon>
        <taxon>Pseudomonadati</taxon>
        <taxon>Pseudomonadota</taxon>
        <taxon>Alphaproteobacteria</taxon>
        <taxon>Rhodospirillales</taxon>
        <taxon>Azospirillaceae</taxon>
        <taxon>Azospirillum</taxon>
    </lineage>
</organism>
<feature type="region of interest" description="Disordered" evidence="2">
    <location>
        <begin position="205"/>
        <end position="226"/>
    </location>
</feature>
<evidence type="ECO:0000256" key="2">
    <source>
        <dbReference type="SAM" id="MobiDB-lite"/>
    </source>
</evidence>
<gene>
    <name evidence="4" type="ORF">D3093_32010</name>
</gene>
<feature type="domain" description="FAD-binding FR-type" evidence="3">
    <location>
        <begin position="108"/>
        <end position="246"/>
    </location>
</feature>
<dbReference type="Gene3D" id="3.40.50.80">
    <property type="entry name" value="Nucleotide-binding domain of ferredoxin-NADP reductase (FNR) module"/>
    <property type="match status" value="1"/>
</dbReference>
<feature type="compositionally biased region" description="Basic and acidic residues" evidence="2">
    <location>
        <begin position="205"/>
        <end position="216"/>
    </location>
</feature>
<dbReference type="Pfam" id="PF04954">
    <property type="entry name" value="SIP"/>
    <property type="match status" value="1"/>
</dbReference>
<protein>
    <submittedName>
        <fullName evidence="4">Siderophore-interacting protein</fullName>
    </submittedName>
</protein>
<proteinExistence type="inferred from homology"/>
<dbReference type="PANTHER" id="PTHR30157:SF0">
    <property type="entry name" value="NADPH-DEPENDENT FERRIC-CHELATE REDUCTASE"/>
    <property type="match status" value="1"/>
</dbReference>
<dbReference type="EMBL" id="CP032325">
    <property type="protein sequence ID" value="QCN99869.1"/>
    <property type="molecule type" value="Genomic_DNA"/>
</dbReference>
<dbReference type="AlphaFoldDB" id="A0A4D8PZ82"/>
<dbReference type="Pfam" id="PF08021">
    <property type="entry name" value="FAD_binding_9"/>
    <property type="match status" value="1"/>
</dbReference>
<dbReference type="PROSITE" id="PS51384">
    <property type="entry name" value="FAD_FR"/>
    <property type="match status" value="1"/>
</dbReference>
<dbReference type="Proteomes" id="UP000298595">
    <property type="component" value="Plasmid p4"/>
</dbReference>
<dbReference type="InterPro" id="IPR007037">
    <property type="entry name" value="SIP_rossman_dom"/>
</dbReference>
<dbReference type="Gene3D" id="2.40.30.10">
    <property type="entry name" value="Translation factors"/>
    <property type="match status" value="1"/>
</dbReference>
<dbReference type="KEGG" id="aare:D3093_32010"/>
<reference evidence="4 5" key="1">
    <citation type="submission" date="2018-09" db="EMBL/GenBank/DDBJ databases">
        <title>Whole genome based analysis of evolution and adaptive divergence in Indian and Brazilian strains of Azospirillum brasilense.</title>
        <authorList>
            <person name="Singh C."/>
            <person name="Tripathi A.K."/>
        </authorList>
    </citation>
    <scope>NUCLEOTIDE SEQUENCE [LARGE SCALE GENOMIC DNA]</scope>
    <source>
        <strain evidence="4 5">MTCC4035</strain>
        <plasmid evidence="4 5">p4</plasmid>
    </source>
</reference>